<gene>
    <name evidence="1" type="ORF">LVIROSA_LOCUS22705</name>
</gene>
<dbReference type="InterPro" id="IPR025886">
    <property type="entry name" value="PP2-like"/>
</dbReference>
<keyword evidence="2" id="KW-1185">Reference proteome</keyword>
<evidence type="ECO:0000313" key="1">
    <source>
        <dbReference type="EMBL" id="CAH1436330.1"/>
    </source>
</evidence>
<evidence type="ECO:0000313" key="2">
    <source>
        <dbReference type="Proteomes" id="UP001157418"/>
    </source>
</evidence>
<sequence>MSSGMMAYPARPFEETKDQKYLIDIVRSYYDDDELKHVSELDKLIDTDIKGKICMSYFHKFNEIAHMCINFNIKKCPTMDKIIEAIEEAQSIQESRKNFYMVGPNDLSITWNETAAYWELRHIPQSRFPEVWILRKVCWLEIHGKITVVKQLEKSTYVAYLILQTAENCRGLDVPANSSITFGGKKMETEKCLSSKTKG</sequence>
<dbReference type="EMBL" id="CAKMRJ010004445">
    <property type="protein sequence ID" value="CAH1436330.1"/>
    <property type="molecule type" value="Genomic_DNA"/>
</dbReference>
<dbReference type="Proteomes" id="UP001157418">
    <property type="component" value="Unassembled WGS sequence"/>
</dbReference>
<comment type="caution">
    <text evidence="1">The sequence shown here is derived from an EMBL/GenBank/DDBJ whole genome shotgun (WGS) entry which is preliminary data.</text>
</comment>
<dbReference type="AlphaFoldDB" id="A0AAU9NES7"/>
<name>A0AAU9NES7_9ASTR</name>
<dbReference type="PANTHER" id="PTHR32278:SF61">
    <property type="entry name" value="F-BOX DOMAIN, PHLOEM PROTEIN 2-LIKE PROTEIN-RELATED"/>
    <property type="match status" value="1"/>
</dbReference>
<dbReference type="PANTHER" id="PTHR32278">
    <property type="entry name" value="F-BOX DOMAIN-CONTAINING PROTEIN"/>
    <property type="match status" value="1"/>
</dbReference>
<reference evidence="1 2" key="1">
    <citation type="submission" date="2022-01" db="EMBL/GenBank/DDBJ databases">
        <authorList>
            <person name="Xiong W."/>
            <person name="Schranz E."/>
        </authorList>
    </citation>
    <scope>NUCLEOTIDE SEQUENCE [LARGE SCALE GENOMIC DNA]</scope>
</reference>
<proteinExistence type="predicted"/>
<dbReference type="Pfam" id="PF14299">
    <property type="entry name" value="PP2"/>
    <property type="match status" value="1"/>
</dbReference>
<organism evidence="1 2">
    <name type="scientific">Lactuca virosa</name>
    <dbReference type="NCBI Taxonomy" id="75947"/>
    <lineage>
        <taxon>Eukaryota</taxon>
        <taxon>Viridiplantae</taxon>
        <taxon>Streptophyta</taxon>
        <taxon>Embryophyta</taxon>
        <taxon>Tracheophyta</taxon>
        <taxon>Spermatophyta</taxon>
        <taxon>Magnoliopsida</taxon>
        <taxon>eudicotyledons</taxon>
        <taxon>Gunneridae</taxon>
        <taxon>Pentapetalae</taxon>
        <taxon>asterids</taxon>
        <taxon>campanulids</taxon>
        <taxon>Asterales</taxon>
        <taxon>Asteraceae</taxon>
        <taxon>Cichorioideae</taxon>
        <taxon>Cichorieae</taxon>
        <taxon>Lactucinae</taxon>
        <taxon>Lactuca</taxon>
    </lineage>
</organism>
<dbReference type="Gene3D" id="1.10.510.10">
    <property type="entry name" value="Transferase(Phosphotransferase) domain 1"/>
    <property type="match status" value="1"/>
</dbReference>
<accession>A0AAU9NES7</accession>
<protein>
    <submittedName>
        <fullName evidence="1">Uncharacterized protein</fullName>
    </submittedName>
</protein>